<evidence type="ECO:0000313" key="2">
    <source>
        <dbReference type="Proteomes" id="UP000480178"/>
    </source>
</evidence>
<accession>A0A6C0GTF2</accession>
<organism evidence="1 2">
    <name type="scientific">Rhodocytophaga rosea</name>
    <dbReference type="NCBI Taxonomy" id="2704465"/>
    <lineage>
        <taxon>Bacteria</taxon>
        <taxon>Pseudomonadati</taxon>
        <taxon>Bacteroidota</taxon>
        <taxon>Cytophagia</taxon>
        <taxon>Cytophagales</taxon>
        <taxon>Rhodocytophagaceae</taxon>
        <taxon>Rhodocytophaga</taxon>
    </lineage>
</organism>
<name>A0A6C0GTF2_9BACT</name>
<evidence type="ECO:0008006" key="3">
    <source>
        <dbReference type="Google" id="ProtNLM"/>
    </source>
</evidence>
<dbReference type="AlphaFoldDB" id="A0A6C0GTF2"/>
<evidence type="ECO:0000313" key="1">
    <source>
        <dbReference type="EMBL" id="QHT71084.1"/>
    </source>
</evidence>
<protein>
    <recommendedName>
        <fullName evidence="3">STAS/SEC14 domain-containing protein</fullName>
    </recommendedName>
</protein>
<sequence>MTKILFEENFIVCYFNPEIPVLAHRWKSHPSSSDLRAALMRMITHFKELKKNHPQLTWCGDTTNLGVISLDTQAWLTKEWPGIMVGAGIKYHALVVPKDVFAKFAMNKFKNNLDDHHGEQIVISQFADESSAFQWLRHSVSLVKV</sequence>
<dbReference type="Proteomes" id="UP000480178">
    <property type="component" value="Chromosome"/>
</dbReference>
<keyword evidence="2" id="KW-1185">Reference proteome</keyword>
<dbReference type="RefSeq" id="WP_162447027.1">
    <property type="nucleotide sequence ID" value="NZ_CP048222.1"/>
</dbReference>
<gene>
    <name evidence="1" type="ORF">GXP67_32740</name>
</gene>
<proteinExistence type="predicted"/>
<dbReference type="EMBL" id="CP048222">
    <property type="protein sequence ID" value="QHT71084.1"/>
    <property type="molecule type" value="Genomic_DNA"/>
</dbReference>
<dbReference type="KEGG" id="rhoz:GXP67_32740"/>
<reference evidence="1 2" key="1">
    <citation type="submission" date="2020-01" db="EMBL/GenBank/DDBJ databases">
        <authorList>
            <person name="Kim M.K."/>
        </authorList>
    </citation>
    <scope>NUCLEOTIDE SEQUENCE [LARGE SCALE GENOMIC DNA]</scope>
    <source>
        <strain evidence="1 2">172606-1</strain>
    </source>
</reference>